<dbReference type="InterPro" id="IPR053185">
    <property type="entry name" value="SET_domain_protein"/>
</dbReference>
<dbReference type="SUPFAM" id="SSF82199">
    <property type="entry name" value="SET domain"/>
    <property type="match status" value="1"/>
</dbReference>
<accession>A0ABR3YKB8</accession>
<evidence type="ECO:0000313" key="4">
    <source>
        <dbReference type="Proteomes" id="UP001583186"/>
    </source>
</evidence>
<dbReference type="EMBL" id="JAWCUI010000085">
    <property type="protein sequence ID" value="KAL1888771.1"/>
    <property type="molecule type" value="Genomic_DNA"/>
</dbReference>
<evidence type="ECO:0000256" key="1">
    <source>
        <dbReference type="SAM" id="SignalP"/>
    </source>
</evidence>
<dbReference type="PANTHER" id="PTHR47332">
    <property type="entry name" value="SET DOMAIN-CONTAINING PROTEIN 5"/>
    <property type="match status" value="1"/>
</dbReference>
<dbReference type="Proteomes" id="UP001583186">
    <property type="component" value="Unassembled WGS sequence"/>
</dbReference>
<feature type="signal peptide" evidence="1">
    <location>
        <begin position="1"/>
        <end position="17"/>
    </location>
</feature>
<dbReference type="PROSITE" id="PS50280">
    <property type="entry name" value="SET"/>
    <property type="match status" value="1"/>
</dbReference>
<dbReference type="InterPro" id="IPR046341">
    <property type="entry name" value="SET_dom_sf"/>
</dbReference>
<keyword evidence="1" id="KW-0732">Signal</keyword>
<proteinExistence type="predicted"/>
<evidence type="ECO:0000259" key="2">
    <source>
        <dbReference type="PROSITE" id="PS50280"/>
    </source>
</evidence>
<comment type="caution">
    <text evidence="3">The sequence shown here is derived from an EMBL/GenBank/DDBJ whole genome shotgun (WGS) entry which is preliminary data.</text>
</comment>
<protein>
    <submittedName>
        <fullName evidence="3">SET domain-containing protein 5</fullName>
    </submittedName>
</protein>
<organism evidence="3 4">
    <name type="scientific">Sporothrix stenoceras</name>
    <dbReference type="NCBI Taxonomy" id="5173"/>
    <lineage>
        <taxon>Eukaryota</taxon>
        <taxon>Fungi</taxon>
        <taxon>Dikarya</taxon>
        <taxon>Ascomycota</taxon>
        <taxon>Pezizomycotina</taxon>
        <taxon>Sordariomycetes</taxon>
        <taxon>Sordariomycetidae</taxon>
        <taxon>Ophiostomatales</taxon>
        <taxon>Ophiostomataceae</taxon>
        <taxon>Sporothrix</taxon>
    </lineage>
</organism>
<gene>
    <name evidence="3" type="primary">SET5_2</name>
    <name evidence="3" type="ORF">Sste5346_009325</name>
</gene>
<evidence type="ECO:0000313" key="3">
    <source>
        <dbReference type="EMBL" id="KAL1888771.1"/>
    </source>
</evidence>
<dbReference type="Pfam" id="PF00856">
    <property type="entry name" value="SET"/>
    <property type="match status" value="1"/>
</dbReference>
<sequence length="368" mass="40737">MAIVATVAALLAILALSIQIITIVTRNDEQARSHVHASKTKQQIEILGTSRVEYDEFSSDSDDDLDSHYLTTPTSGYLSPARSPYELRPSPGKGLGVFATRWIPKHTRVLVEAPQFVIVPPDPSAPPIANDILSQIQARFDNLTPTDQAIYEACHQHQFPGEPDSGRLFYIFRSNAFSIVPVDVLDGQHWGTKWGMFPQMARINHSCRPNVANLWVPSVDGDNGARKDGTGTALGHHVVWTTRDIAPGEELLISYVNLLQDTTARQRSLDQFGFQCGCSVCCDARDGNTMMDDWRVQIGDLLRRIQDVVVGDKPLKNSYVRDIDDLIRLLKAEDEDDGLAGYLPRAYCLAATLGHPRYGKIEADGVID</sequence>
<dbReference type="Gene3D" id="2.170.270.10">
    <property type="entry name" value="SET domain"/>
    <property type="match status" value="1"/>
</dbReference>
<feature type="chain" id="PRO_5047208304" evidence="1">
    <location>
        <begin position="18"/>
        <end position="368"/>
    </location>
</feature>
<dbReference type="InterPro" id="IPR001214">
    <property type="entry name" value="SET_dom"/>
</dbReference>
<reference evidence="3 4" key="1">
    <citation type="journal article" date="2024" name="IMA Fungus">
        <title>IMA Genome - F19 : A genome assembly and annotation guide to empower mycologists, including annotated draft genome sequences of Ceratocystis pirilliformis, Diaporthe australafricana, Fusarium ophioides, Paecilomyces lecythidis, and Sporothrix stenoceras.</title>
        <authorList>
            <person name="Aylward J."/>
            <person name="Wilson A.M."/>
            <person name="Visagie C.M."/>
            <person name="Spraker J."/>
            <person name="Barnes I."/>
            <person name="Buitendag C."/>
            <person name="Ceriani C."/>
            <person name="Del Mar Angel L."/>
            <person name="du Plessis D."/>
            <person name="Fuchs T."/>
            <person name="Gasser K."/>
            <person name="Kramer D."/>
            <person name="Li W."/>
            <person name="Munsamy K."/>
            <person name="Piso A."/>
            <person name="Price J.L."/>
            <person name="Sonnekus B."/>
            <person name="Thomas C."/>
            <person name="van der Nest A."/>
            <person name="van Dijk A."/>
            <person name="van Heerden A."/>
            <person name="van Vuuren N."/>
            <person name="Yilmaz N."/>
            <person name="Duong T.A."/>
            <person name="van der Merwe N.A."/>
            <person name="Wingfield M.J."/>
            <person name="Wingfield B.D."/>
        </authorList>
    </citation>
    <scope>NUCLEOTIDE SEQUENCE [LARGE SCALE GENOMIC DNA]</scope>
    <source>
        <strain evidence="3 4">CMW 5346</strain>
    </source>
</reference>
<keyword evidence="4" id="KW-1185">Reference proteome</keyword>
<dbReference type="CDD" id="cd20071">
    <property type="entry name" value="SET_SMYD"/>
    <property type="match status" value="1"/>
</dbReference>
<dbReference type="SMART" id="SM00317">
    <property type="entry name" value="SET"/>
    <property type="match status" value="1"/>
</dbReference>
<dbReference type="PANTHER" id="PTHR47332:SF2">
    <property type="entry name" value="SET-6"/>
    <property type="match status" value="1"/>
</dbReference>
<feature type="domain" description="SET" evidence="2">
    <location>
        <begin position="83"/>
        <end position="256"/>
    </location>
</feature>
<name>A0ABR3YKB8_9PEZI</name>